<keyword evidence="3" id="KW-1133">Transmembrane helix</keyword>
<evidence type="ECO:0000313" key="10">
    <source>
        <dbReference type="EMBL" id="TJY37101.1"/>
    </source>
</evidence>
<dbReference type="AlphaFoldDB" id="A0A4U0EYE4"/>
<dbReference type="EMBL" id="SUPL01000002">
    <property type="protein sequence ID" value="TJY37101.1"/>
    <property type="molecule type" value="Genomic_DNA"/>
</dbReference>
<evidence type="ECO:0000256" key="1">
    <source>
        <dbReference type="ARBA" id="ARBA00009477"/>
    </source>
</evidence>
<evidence type="ECO:0000259" key="9">
    <source>
        <dbReference type="Pfam" id="PF25975"/>
    </source>
</evidence>
<evidence type="ECO:0000259" key="8">
    <source>
        <dbReference type="Pfam" id="PF25954"/>
    </source>
</evidence>
<dbReference type="Proteomes" id="UP000307657">
    <property type="component" value="Unassembled WGS sequence"/>
</dbReference>
<dbReference type="GO" id="GO:0060003">
    <property type="term" value="P:copper ion export"/>
    <property type="evidence" value="ECO:0007669"/>
    <property type="project" value="TreeGrafter"/>
</dbReference>
<dbReference type="Pfam" id="PF19335">
    <property type="entry name" value="HMBD"/>
    <property type="match status" value="1"/>
</dbReference>
<dbReference type="GO" id="GO:0046914">
    <property type="term" value="F:transition metal ion binding"/>
    <property type="evidence" value="ECO:0007669"/>
    <property type="project" value="TreeGrafter"/>
</dbReference>
<dbReference type="Pfam" id="PF11827">
    <property type="entry name" value="DUF3347"/>
    <property type="match status" value="1"/>
</dbReference>
<feature type="domain" description="DUF3347" evidence="4">
    <location>
        <begin position="435"/>
        <end position="527"/>
    </location>
</feature>
<dbReference type="Pfam" id="PF25869">
    <property type="entry name" value="3HB_CusB"/>
    <property type="match status" value="1"/>
</dbReference>
<dbReference type="InterPro" id="IPR021782">
    <property type="entry name" value="DUF3347"/>
</dbReference>
<dbReference type="InterPro" id="IPR006143">
    <property type="entry name" value="RND_pump_MFP"/>
</dbReference>
<dbReference type="Gene3D" id="2.40.420.20">
    <property type="match status" value="1"/>
</dbReference>
<organism evidence="10 11">
    <name type="scientific">Pontimicrobium aquaticum</name>
    <dbReference type="NCBI Taxonomy" id="2565367"/>
    <lineage>
        <taxon>Bacteria</taxon>
        <taxon>Pseudomonadati</taxon>
        <taxon>Bacteroidota</taxon>
        <taxon>Flavobacteriia</taxon>
        <taxon>Flavobacteriales</taxon>
        <taxon>Flavobacteriaceae</taxon>
        <taxon>Pontimicrobium</taxon>
    </lineage>
</organism>
<gene>
    <name evidence="10" type="ORF">E5167_03905</name>
</gene>
<feature type="domain" description="CzcB-like C-terminal circularly permuted SH3-like" evidence="9">
    <location>
        <begin position="331"/>
        <end position="392"/>
    </location>
</feature>
<dbReference type="PANTHER" id="PTHR30097:SF4">
    <property type="entry name" value="SLR6042 PROTEIN"/>
    <property type="match status" value="1"/>
</dbReference>
<keyword evidence="3" id="KW-0472">Membrane</keyword>
<dbReference type="OrthoDB" id="9806939at2"/>
<dbReference type="InterPro" id="IPR058649">
    <property type="entry name" value="CzcB_C"/>
</dbReference>
<comment type="similarity">
    <text evidence="1">Belongs to the membrane fusion protein (MFP) (TC 8.A.1) family.</text>
</comment>
<feature type="domain" description="CusB-like three alpha-helical bundle" evidence="6">
    <location>
        <begin position="158"/>
        <end position="206"/>
    </location>
</feature>
<dbReference type="Gene3D" id="2.40.30.170">
    <property type="match status" value="1"/>
</dbReference>
<evidence type="ECO:0000259" key="5">
    <source>
        <dbReference type="Pfam" id="PF19335"/>
    </source>
</evidence>
<protein>
    <submittedName>
        <fullName evidence="10">Efflux RND transporter periplasmic adaptor subunit</fullName>
    </submittedName>
</protein>
<dbReference type="GO" id="GO:0016020">
    <property type="term" value="C:membrane"/>
    <property type="evidence" value="ECO:0007669"/>
    <property type="project" value="InterPro"/>
</dbReference>
<dbReference type="InterPro" id="IPR051909">
    <property type="entry name" value="MFP_Cation_Efflux"/>
</dbReference>
<dbReference type="InterPro" id="IPR058790">
    <property type="entry name" value="BSH_CusB"/>
</dbReference>
<comment type="caution">
    <text evidence="10">The sequence shown here is derived from an EMBL/GenBank/DDBJ whole genome shotgun (WGS) entry which is preliminary data.</text>
</comment>
<dbReference type="GO" id="GO:0030288">
    <property type="term" value="C:outer membrane-bounded periplasmic space"/>
    <property type="evidence" value="ECO:0007669"/>
    <property type="project" value="TreeGrafter"/>
</dbReference>
<feature type="domain" description="Heavy metal binding" evidence="5">
    <location>
        <begin position="44"/>
        <end position="70"/>
    </location>
</feature>
<evidence type="ECO:0000256" key="3">
    <source>
        <dbReference type="SAM" id="Phobius"/>
    </source>
</evidence>
<dbReference type="Pfam" id="PF25954">
    <property type="entry name" value="Beta-barrel_RND_2"/>
    <property type="match status" value="1"/>
</dbReference>
<evidence type="ECO:0000259" key="6">
    <source>
        <dbReference type="Pfam" id="PF25869"/>
    </source>
</evidence>
<dbReference type="Pfam" id="PF25919">
    <property type="entry name" value="BSH_CusB"/>
    <property type="match status" value="1"/>
</dbReference>
<evidence type="ECO:0000259" key="4">
    <source>
        <dbReference type="Pfam" id="PF11827"/>
    </source>
</evidence>
<evidence type="ECO:0000259" key="7">
    <source>
        <dbReference type="Pfam" id="PF25919"/>
    </source>
</evidence>
<feature type="transmembrane region" description="Helical" evidence="3">
    <location>
        <begin position="5"/>
        <end position="22"/>
    </location>
</feature>
<accession>A0A4U0EYE4</accession>
<name>A0A4U0EYE4_9FLAO</name>
<sequence length="572" mass="63552">MKKYVIYLGILAVGLILGWLLFGGSINKEASHNHDEVSEGNTMWTCSMHPQVMKPESGDCPICGMDLIPAEANTDGLEVNQFKMTENAMALANIETTTIGVGESSANQLTLSGKIQTNDKSSAIQTAHFGGRIEVLNFKSKGEFVNHGDVIASIYSPELVTAQNELIEAMDIKNEQPELYKAVRNKLKFWKISEQQIERLEQTKKVITNFKMYANTKGYIEAIFVEEGNHVKEGTPLFKVTNLNTVWAQLDAYEQDVKSLSLGQTILITVNAFPDKNIEGKIDYISPTFNDKTRTIPVRATLNNPTETLKPGMLISATTNLKSNDKEVVLSIPKSAVLWTGERSIVYVKVPNESPVFELREIALSNAVGENYKVLNGLEEGEEIVSNGTFTIDAAAQLNGKQSMMNRVILNDEDSSKTIERLKVSTTFQEQLKTVVESYLVLKDYLVSDDASNTGKQAKIVLDNLDNVDMTLLVDNSAHMQWMELLNNIKTAANSLSEETDIASQRKYFKPLSSNITKTVELFGINQAVYSQFCPMADDDKGAYWLSLSNEIRNPYFGDAMLKCGSVEKIIK</sequence>
<dbReference type="InterPro" id="IPR058792">
    <property type="entry name" value="Beta-barrel_RND_2"/>
</dbReference>
<dbReference type="GO" id="GO:0015679">
    <property type="term" value="P:plasma membrane copper ion transport"/>
    <property type="evidence" value="ECO:0007669"/>
    <property type="project" value="TreeGrafter"/>
</dbReference>
<evidence type="ECO:0000256" key="2">
    <source>
        <dbReference type="ARBA" id="ARBA00022448"/>
    </source>
</evidence>
<dbReference type="NCBIfam" id="TIGR01730">
    <property type="entry name" value="RND_mfp"/>
    <property type="match status" value="1"/>
</dbReference>
<dbReference type="GO" id="GO:0022857">
    <property type="term" value="F:transmembrane transporter activity"/>
    <property type="evidence" value="ECO:0007669"/>
    <property type="project" value="InterPro"/>
</dbReference>
<dbReference type="Gene3D" id="6.10.140.730">
    <property type="match status" value="1"/>
</dbReference>
<evidence type="ECO:0000313" key="11">
    <source>
        <dbReference type="Proteomes" id="UP000307657"/>
    </source>
</evidence>
<dbReference type="SUPFAM" id="SSF111369">
    <property type="entry name" value="HlyD-like secretion proteins"/>
    <property type="match status" value="1"/>
</dbReference>
<dbReference type="InterPro" id="IPR058791">
    <property type="entry name" value="3HB_CusB"/>
</dbReference>
<dbReference type="FunFam" id="2.40.30.170:FF:000010">
    <property type="entry name" value="Efflux RND transporter periplasmic adaptor subunit"/>
    <property type="match status" value="1"/>
</dbReference>
<keyword evidence="2" id="KW-0813">Transport</keyword>
<reference evidence="10 11" key="1">
    <citation type="submission" date="2019-04" db="EMBL/GenBank/DDBJ databases">
        <title>Lacinutrix sp. nov., isolated from marine water.</title>
        <authorList>
            <person name="Kim W."/>
        </authorList>
    </citation>
    <scope>NUCLEOTIDE SEQUENCE [LARGE SCALE GENOMIC DNA]</scope>
    <source>
        <strain evidence="10 11">CAU 1491</strain>
    </source>
</reference>
<dbReference type="InterPro" id="IPR045800">
    <property type="entry name" value="HMBD"/>
</dbReference>
<proteinExistence type="inferred from homology"/>
<keyword evidence="11" id="KW-1185">Reference proteome</keyword>
<dbReference type="PANTHER" id="PTHR30097">
    <property type="entry name" value="CATION EFFLUX SYSTEM PROTEIN CUSB"/>
    <property type="match status" value="1"/>
</dbReference>
<feature type="domain" description="CusB-like beta-barrel" evidence="8">
    <location>
        <begin position="245"/>
        <end position="319"/>
    </location>
</feature>
<dbReference type="Pfam" id="PF25975">
    <property type="entry name" value="CzcB_C"/>
    <property type="match status" value="1"/>
</dbReference>
<dbReference type="RefSeq" id="WP_136841262.1">
    <property type="nucleotide sequence ID" value="NZ_SUPL01000002.1"/>
</dbReference>
<keyword evidence="3" id="KW-0812">Transmembrane</keyword>
<feature type="domain" description="CusB-like barrel-sandwich hybrid" evidence="7">
    <location>
        <begin position="126"/>
        <end position="240"/>
    </location>
</feature>